<dbReference type="GeneID" id="17959383"/>
<organism evidence="2 3">
    <name type="scientific">Bacillus phage Riggi</name>
    <dbReference type="NCBI Taxonomy" id="2884426"/>
    <lineage>
        <taxon>Viruses</taxon>
        <taxon>Duplodnaviria</taxon>
        <taxon>Heunggongvirae</taxon>
        <taxon>Uroviricota</taxon>
        <taxon>Caudoviricetes</taxon>
        <taxon>Ehrlichviridae</taxon>
        <taxon>Andromedavirus</taxon>
        <taxon>Andromedavirus riggi</taxon>
    </lineage>
</organism>
<evidence type="ECO:0000313" key="3">
    <source>
        <dbReference type="Proteomes" id="UP000017652"/>
    </source>
</evidence>
<reference evidence="2 3" key="1">
    <citation type="journal article" date="2013" name="Genome Announc.">
        <title>Complete Genome of Bacillus pumilus Siphophage Riggi.</title>
        <authorList>
            <person name="Still E.L."/>
            <person name="Riggi C.F."/>
            <person name="Chamakura K.R."/>
            <person name="Kuty Everett G.F."/>
        </authorList>
    </citation>
    <scope>NUCLEOTIDE SEQUENCE [LARGE SCALE GENOMIC DNA]</scope>
</reference>
<evidence type="ECO:0000256" key="1">
    <source>
        <dbReference type="SAM" id="Coils"/>
    </source>
</evidence>
<keyword evidence="3" id="KW-1185">Reference proteome</keyword>
<sequence>MKTLRESLLEDRIAEIKAEVKLQNKRRDNAEKELKKANNKLDELHREWSNYHMELKFIEYKREESFK</sequence>
<name>U5PW58_9CAUD</name>
<dbReference type="RefSeq" id="YP_008770630.1">
    <property type="nucleotide sequence ID" value="NC_022765.1"/>
</dbReference>
<keyword evidence="1" id="KW-0175">Coiled coil</keyword>
<proteinExistence type="predicted"/>
<dbReference type="Proteomes" id="UP000017652">
    <property type="component" value="Segment"/>
</dbReference>
<protein>
    <submittedName>
        <fullName evidence="2">Uncharacterized protein</fullName>
    </submittedName>
</protein>
<accession>U5PW58</accession>
<feature type="coiled-coil region" evidence="1">
    <location>
        <begin position="13"/>
        <end position="54"/>
    </location>
</feature>
<dbReference type="EMBL" id="KF669659">
    <property type="protein sequence ID" value="AGY48235.1"/>
    <property type="molecule type" value="Genomic_DNA"/>
</dbReference>
<evidence type="ECO:0000313" key="2">
    <source>
        <dbReference type="EMBL" id="AGY48235.1"/>
    </source>
</evidence>
<dbReference type="KEGG" id="vg:17959383"/>
<gene>
    <name evidence="2" type="ORF">Riggi_73</name>
</gene>